<dbReference type="SMART" id="SM00100">
    <property type="entry name" value="cNMP"/>
    <property type="match status" value="1"/>
</dbReference>
<reference evidence="2 3" key="1">
    <citation type="submission" date="2014-12" db="EMBL/GenBank/DDBJ databases">
        <title>Genome sequence of Flavobacterium beibuense RSKm HC5.</title>
        <authorList>
            <person name="Kim J.F."/>
            <person name="Song J.Y."/>
            <person name="Kwak M.-J."/>
            <person name="Lee S.-W."/>
        </authorList>
    </citation>
    <scope>NUCLEOTIDE SEQUENCE [LARGE SCALE GENOMIC DNA]</scope>
    <source>
        <strain evidence="2 3">RSKm HC5</strain>
    </source>
</reference>
<feature type="domain" description="Cyclic nucleotide-binding" evidence="1">
    <location>
        <begin position="13"/>
        <end position="115"/>
    </location>
</feature>
<organism evidence="2 3">
    <name type="scientific">Flavobacterium beibuense</name>
    <dbReference type="NCBI Taxonomy" id="657326"/>
    <lineage>
        <taxon>Bacteria</taxon>
        <taxon>Pseudomonadati</taxon>
        <taxon>Bacteroidota</taxon>
        <taxon>Flavobacteriia</taxon>
        <taxon>Flavobacteriales</taxon>
        <taxon>Flavobacteriaceae</taxon>
        <taxon>Flavobacterium</taxon>
    </lineage>
</organism>
<proteinExistence type="predicted"/>
<dbReference type="Pfam" id="PF00027">
    <property type="entry name" value="cNMP_binding"/>
    <property type="match status" value="1"/>
</dbReference>
<dbReference type="Gene3D" id="2.60.120.10">
    <property type="entry name" value="Jelly Rolls"/>
    <property type="match status" value="1"/>
</dbReference>
<dbReference type="CDD" id="cd00038">
    <property type="entry name" value="CAP_ED"/>
    <property type="match status" value="1"/>
</dbReference>
<comment type="caution">
    <text evidence="2">The sequence shown here is derived from an EMBL/GenBank/DDBJ whole genome shotgun (WGS) entry which is preliminary data.</text>
</comment>
<name>A0A444WAG1_9FLAO</name>
<evidence type="ECO:0000259" key="1">
    <source>
        <dbReference type="PROSITE" id="PS50042"/>
    </source>
</evidence>
<dbReference type="RefSeq" id="WP_129750996.1">
    <property type="nucleotide sequence ID" value="NZ_JUIW01000006.1"/>
</dbReference>
<evidence type="ECO:0000313" key="2">
    <source>
        <dbReference type="EMBL" id="RYJ42762.1"/>
    </source>
</evidence>
<dbReference type="AlphaFoldDB" id="A0A444WAG1"/>
<dbReference type="InterPro" id="IPR018490">
    <property type="entry name" value="cNMP-bd_dom_sf"/>
</dbReference>
<dbReference type="Proteomes" id="UP000289775">
    <property type="component" value="Unassembled WGS sequence"/>
</dbReference>
<dbReference type="InterPro" id="IPR000595">
    <property type="entry name" value="cNMP-bd_dom"/>
</dbReference>
<dbReference type="SUPFAM" id="SSF51206">
    <property type="entry name" value="cAMP-binding domain-like"/>
    <property type="match status" value="1"/>
</dbReference>
<keyword evidence="3" id="KW-1185">Reference proteome</keyword>
<sequence length="193" mass="22538">MDSLQKLRQVVFSLHPLPDKEWEQFTEILQYKSFSKGDFLVNEGEQEHNVYFLLKGTTRNYFNKDGKEFTVAFHFEGEFVTAFYSLITSKPSVVTIEFLEDADVVAIPYNKLQEFYTSSFNGATVGRKMAEMQYARRLEKEMELLSLTAEERYARLLEKNPKIVASVSVKHISSYLGIQPESLSRIRKQYFRN</sequence>
<dbReference type="InterPro" id="IPR014710">
    <property type="entry name" value="RmlC-like_jellyroll"/>
</dbReference>
<dbReference type="EMBL" id="JUIW01000006">
    <property type="protein sequence ID" value="RYJ42762.1"/>
    <property type="molecule type" value="Genomic_DNA"/>
</dbReference>
<accession>A0A444WAG1</accession>
<gene>
    <name evidence="2" type="ORF">NU09_1861</name>
</gene>
<protein>
    <submittedName>
        <fullName evidence="2">Cyclic nucleotide binding regulatory protein</fullName>
    </submittedName>
</protein>
<evidence type="ECO:0000313" key="3">
    <source>
        <dbReference type="Proteomes" id="UP000289775"/>
    </source>
</evidence>
<dbReference type="OrthoDB" id="663011at2"/>
<dbReference type="PROSITE" id="PS50042">
    <property type="entry name" value="CNMP_BINDING_3"/>
    <property type="match status" value="1"/>
</dbReference>